<evidence type="ECO:0000256" key="6">
    <source>
        <dbReference type="PIRNR" id="PIRNR038800"/>
    </source>
</evidence>
<comment type="subcellular location">
    <subcellularLocation>
        <location evidence="5 6">Cytoplasm</location>
    </subcellularLocation>
</comment>
<dbReference type="FunFam" id="3.40.640.10:FF:000031">
    <property type="entry name" value="Kynureninase"/>
    <property type="match status" value="1"/>
</dbReference>
<keyword evidence="2 5" id="KW-0662">Pyridine nucleotide biosynthesis</keyword>
<dbReference type="HAMAP" id="MF_01970">
    <property type="entry name" value="Kynureninase"/>
    <property type="match status" value="1"/>
</dbReference>
<dbReference type="NCBIfam" id="TIGR01814">
    <property type="entry name" value="kynureninase"/>
    <property type="match status" value="1"/>
</dbReference>
<comment type="catalytic activity">
    <reaction evidence="5 6">
        <text>L-kynurenine + H2O = anthranilate + L-alanine + H(+)</text>
        <dbReference type="Rhea" id="RHEA:16813"/>
        <dbReference type="ChEBI" id="CHEBI:15377"/>
        <dbReference type="ChEBI" id="CHEBI:15378"/>
        <dbReference type="ChEBI" id="CHEBI:16567"/>
        <dbReference type="ChEBI" id="CHEBI:57959"/>
        <dbReference type="ChEBI" id="CHEBI:57972"/>
        <dbReference type="EC" id="3.7.1.3"/>
    </reaction>
</comment>
<comment type="similarity">
    <text evidence="5 6">Belongs to the kynureninase family.</text>
</comment>
<dbReference type="GO" id="GO:0030170">
    <property type="term" value="F:pyridoxal phosphate binding"/>
    <property type="evidence" value="ECO:0007669"/>
    <property type="project" value="UniProtKB-UniRule"/>
</dbReference>
<dbReference type="Pfam" id="PF22580">
    <property type="entry name" value="KYNU_C"/>
    <property type="match status" value="1"/>
</dbReference>
<dbReference type="Gene3D" id="3.90.1150.10">
    <property type="entry name" value="Aspartate Aminotransferase, domain 1"/>
    <property type="match status" value="1"/>
</dbReference>
<evidence type="ECO:0000256" key="7">
    <source>
        <dbReference type="SAM" id="MobiDB-lite"/>
    </source>
</evidence>
<feature type="binding site" evidence="5">
    <location>
        <position position="263"/>
    </location>
    <ligand>
        <name>pyridoxal 5'-phosphate</name>
        <dbReference type="ChEBI" id="CHEBI:597326"/>
    </ligand>
</feature>
<dbReference type="PIRSF" id="PIRSF038800">
    <property type="entry name" value="KYNU"/>
    <property type="match status" value="1"/>
</dbReference>
<evidence type="ECO:0000256" key="4">
    <source>
        <dbReference type="ARBA" id="ARBA00022898"/>
    </source>
</evidence>
<protein>
    <recommendedName>
        <fullName evidence="5 6">Kynureninase</fullName>
        <ecNumber evidence="5 6">3.7.1.3</ecNumber>
    </recommendedName>
    <alternativeName>
        <fullName evidence="5">Biosynthesis of nicotinic acid protein 5</fullName>
    </alternativeName>
    <alternativeName>
        <fullName evidence="5">L-kynurenine hydrolase</fullName>
    </alternativeName>
</protein>
<comment type="pathway">
    <text evidence="5 6">Amino-acid degradation; L-kynurenine degradation; L-alanine and anthranilate from L-kynurenine: step 1/1.</text>
</comment>
<evidence type="ECO:0000256" key="5">
    <source>
        <dbReference type="HAMAP-Rule" id="MF_03017"/>
    </source>
</evidence>
<dbReference type="PANTHER" id="PTHR14084:SF2">
    <property type="entry name" value="KYNURENINASE 2"/>
    <property type="match status" value="1"/>
</dbReference>
<dbReference type="GO" id="GO:0005737">
    <property type="term" value="C:cytoplasm"/>
    <property type="evidence" value="ECO:0007669"/>
    <property type="project" value="UniProtKB-SubCell"/>
</dbReference>
<evidence type="ECO:0000313" key="10">
    <source>
        <dbReference type="Proteomes" id="UP001239445"/>
    </source>
</evidence>
<comment type="catalytic activity">
    <reaction evidence="6">
        <text>3-hydroxy-L-kynurenine + H2O = 3-hydroxyanthranilate + L-alanine + H(+)</text>
        <dbReference type="Rhea" id="RHEA:25143"/>
        <dbReference type="ChEBI" id="CHEBI:15377"/>
        <dbReference type="ChEBI" id="CHEBI:15378"/>
        <dbReference type="ChEBI" id="CHEBI:36559"/>
        <dbReference type="ChEBI" id="CHEBI:57972"/>
        <dbReference type="ChEBI" id="CHEBI:58125"/>
        <dbReference type="EC" id="3.7.1.3"/>
    </reaction>
</comment>
<comment type="caution">
    <text evidence="5">Lacks conserved residue(s) required for the propagation of feature annotation.</text>
</comment>
<dbReference type="InterPro" id="IPR010111">
    <property type="entry name" value="Kynureninase"/>
</dbReference>
<dbReference type="GO" id="GO:0043420">
    <property type="term" value="P:anthranilate metabolic process"/>
    <property type="evidence" value="ECO:0007669"/>
    <property type="project" value="UniProtKB-UniRule"/>
</dbReference>
<dbReference type="InterPro" id="IPR015422">
    <property type="entry name" value="PyrdxlP-dep_Trfase_small"/>
</dbReference>
<feature type="binding site" evidence="5">
    <location>
        <position position="349"/>
    </location>
    <ligand>
        <name>pyridoxal 5'-phosphate</name>
        <dbReference type="ChEBI" id="CHEBI:597326"/>
    </ligand>
</feature>
<name>A0AAJ0F7N3_9PEZI</name>
<dbReference type="EC" id="3.7.1.3" evidence="5 6"/>
<gene>
    <name evidence="5" type="primary">BNA5</name>
    <name evidence="9" type="ORF">QBC47DRAFT_307669</name>
</gene>
<evidence type="ECO:0000256" key="3">
    <source>
        <dbReference type="ARBA" id="ARBA00022801"/>
    </source>
</evidence>
<keyword evidence="3 5" id="KW-0378">Hydrolase</keyword>
<dbReference type="GO" id="GO:0019441">
    <property type="term" value="P:L-tryptophan catabolic process to kynurenine"/>
    <property type="evidence" value="ECO:0007669"/>
    <property type="project" value="TreeGrafter"/>
</dbReference>
<dbReference type="Gene3D" id="3.40.640.10">
    <property type="entry name" value="Type I PLP-dependent aspartate aminotransferase-like (Major domain)"/>
    <property type="match status" value="1"/>
</dbReference>
<feature type="binding site" evidence="5">
    <location>
        <position position="149"/>
    </location>
    <ligand>
        <name>pyridoxal 5'-phosphate</name>
        <dbReference type="ChEBI" id="CHEBI:597326"/>
    </ligand>
</feature>
<feature type="region of interest" description="Disordered" evidence="7">
    <location>
        <begin position="52"/>
        <end position="74"/>
    </location>
</feature>
<dbReference type="AlphaFoldDB" id="A0AAJ0F7N3"/>
<evidence type="ECO:0000256" key="1">
    <source>
        <dbReference type="ARBA" id="ARBA00022490"/>
    </source>
</evidence>
<evidence type="ECO:0000313" key="9">
    <source>
        <dbReference type="EMBL" id="KAK1751350.1"/>
    </source>
</evidence>
<proteinExistence type="inferred from homology"/>
<accession>A0AAJ0F7N3</accession>
<keyword evidence="1 5" id="KW-0963">Cytoplasm</keyword>
<feature type="domain" description="Aminotransferase class V" evidence="8">
    <location>
        <begin position="121"/>
        <end position="291"/>
    </location>
</feature>
<comment type="cofactor">
    <cofactor evidence="5 6">
        <name>pyridoxal 5'-phosphate</name>
        <dbReference type="ChEBI" id="CHEBI:597326"/>
    </cofactor>
</comment>
<feature type="binding site" evidence="5">
    <location>
        <position position="148"/>
    </location>
    <ligand>
        <name>pyridoxal 5'-phosphate</name>
        <dbReference type="ChEBI" id="CHEBI:597326"/>
    </ligand>
</feature>
<keyword evidence="4 5" id="KW-0663">Pyridoxal phosphate</keyword>
<evidence type="ECO:0000256" key="2">
    <source>
        <dbReference type="ARBA" id="ARBA00022642"/>
    </source>
</evidence>
<comment type="subunit">
    <text evidence="5 6">Homodimer.</text>
</comment>
<dbReference type="Pfam" id="PF00266">
    <property type="entry name" value="Aminotran_5"/>
    <property type="match status" value="1"/>
</dbReference>
<dbReference type="GO" id="GO:0097053">
    <property type="term" value="P:L-kynurenine catabolic process"/>
    <property type="evidence" value="ECO:0007669"/>
    <property type="project" value="UniProtKB-UniRule"/>
</dbReference>
<comment type="function">
    <text evidence="5 6">Catalyzes the cleavage of L-kynurenine (L-Kyn) and L-3-hydroxykynurenine (L-3OHKyn) into anthranilic acid (AA) and 3-hydroxyanthranilic acid (3-OHAA), respectively.</text>
</comment>
<dbReference type="GO" id="GO:0030429">
    <property type="term" value="F:kynureninase activity"/>
    <property type="evidence" value="ECO:0007669"/>
    <property type="project" value="UniProtKB-UniRule"/>
</dbReference>
<reference evidence="9" key="1">
    <citation type="submission" date="2023-06" db="EMBL/GenBank/DDBJ databases">
        <title>Genome-scale phylogeny and comparative genomics of the fungal order Sordariales.</title>
        <authorList>
            <consortium name="Lawrence Berkeley National Laboratory"/>
            <person name="Hensen N."/>
            <person name="Bonometti L."/>
            <person name="Westerberg I."/>
            <person name="Brannstrom I.O."/>
            <person name="Guillou S."/>
            <person name="Cros-Aarteil S."/>
            <person name="Calhoun S."/>
            <person name="Haridas S."/>
            <person name="Kuo A."/>
            <person name="Mondo S."/>
            <person name="Pangilinan J."/>
            <person name="Riley R."/>
            <person name="Labutti K."/>
            <person name="Andreopoulos B."/>
            <person name="Lipzen A."/>
            <person name="Chen C."/>
            <person name="Yanf M."/>
            <person name="Daum C."/>
            <person name="Ng V."/>
            <person name="Clum A."/>
            <person name="Steindorff A."/>
            <person name="Ohm R."/>
            <person name="Martin F."/>
            <person name="Silar P."/>
            <person name="Natvig D."/>
            <person name="Lalanne C."/>
            <person name="Gautier V."/>
            <person name="Ament-Velasquez S.L."/>
            <person name="Kruys A."/>
            <person name="Hutchinson M.I."/>
            <person name="Powell A.J."/>
            <person name="Barry K."/>
            <person name="Miller A.N."/>
            <person name="Grigoriev I.V."/>
            <person name="Debuchy R."/>
            <person name="Gladieux P."/>
            <person name="Thoren M.H."/>
            <person name="Johannesson H."/>
        </authorList>
    </citation>
    <scope>NUCLEOTIDE SEQUENCE</scope>
    <source>
        <strain evidence="9">PSN4</strain>
    </source>
</reference>
<feature type="binding site" evidence="5">
    <location>
        <position position="321"/>
    </location>
    <ligand>
        <name>pyridoxal 5'-phosphate</name>
        <dbReference type="ChEBI" id="CHEBI:597326"/>
    </ligand>
</feature>
<feature type="binding site" evidence="5">
    <location>
        <position position="260"/>
    </location>
    <ligand>
        <name>pyridoxal 5'-phosphate</name>
        <dbReference type="ChEBI" id="CHEBI:597326"/>
    </ligand>
</feature>
<dbReference type="InterPro" id="IPR000192">
    <property type="entry name" value="Aminotrans_V_dom"/>
</dbReference>
<dbReference type="PANTHER" id="PTHR14084">
    <property type="entry name" value="KYNURENINASE"/>
    <property type="match status" value="1"/>
</dbReference>
<dbReference type="EMBL" id="MU839842">
    <property type="protein sequence ID" value="KAK1751350.1"/>
    <property type="molecule type" value="Genomic_DNA"/>
</dbReference>
<feature type="binding site" evidence="5">
    <location>
        <begin position="176"/>
        <end position="179"/>
    </location>
    <ligand>
        <name>pyridoxal 5'-phosphate</name>
        <dbReference type="ChEBI" id="CHEBI:597326"/>
    </ligand>
</feature>
<feature type="modified residue" description="N6-(pyridoxal phosphate)lysine" evidence="5">
    <location>
        <position position="286"/>
    </location>
</feature>
<evidence type="ECO:0000259" key="8">
    <source>
        <dbReference type="Pfam" id="PF00266"/>
    </source>
</evidence>
<dbReference type="GO" id="GO:0034354">
    <property type="term" value="P:'de novo' NAD+ biosynthetic process from L-tryptophan"/>
    <property type="evidence" value="ECO:0007669"/>
    <property type="project" value="UniProtKB-UniRule"/>
</dbReference>
<comment type="caution">
    <text evidence="9">The sequence shown here is derived from an EMBL/GenBank/DDBJ whole genome shotgun (WGS) entry which is preliminary data.</text>
</comment>
<dbReference type="InterPro" id="IPR015424">
    <property type="entry name" value="PyrdxlP-dep_Trfase"/>
</dbReference>
<keyword evidence="10" id="KW-1185">Reference proteome</keyword>
<dbReference type="SUPFAM" id="SSF53383">
    <property type="entry name" value="PLP-dependent transferases"/>
    <property type="match status" value="1"/>
</dbReference>
<dbReference type="Proteomes" id="UP001239445">
    <property type="component" value="Unassembled WGS sequence"/>
</dbReference>
<feature type="binding site" evidence="5">
    <location>
        <position position="285"/>
    </location>
    <ligand>
        <name>pyridoxal 5'-phosphate</name>
        <dbReference type="ChEBI" id="CHEBI:597326"/>
    </ligand>
</feature>
<comment type="pathway">
    <text evidence="5 6">Cofactor biosynthesis; NAD(+) biosynthesis; quinolinate from L-kynurenine: step 2/3.</text>
</comment>
<dbReference type="GO" id="GO:0019805">
    <property type="term" value="P:quinolinate biosynthetic process"/>
    <property type="evidence" value="ECO:0007669"/>
    <property type="project" value="UniProtKB-UniRule"/>
</dbReference>
<organism evidence="9 10">
    <name type="scientific">Echria macrotheca</name>
    <dbReference type="NCBI Taxonomy" id="438768"/>
    <lineage>
        <taxon>Eukaryota</taxon>
        <taxon>Fungi</taxon>
        <taxon>Dikarya</taxon>
        <taxon>Ascomycota</taxon>
        <taxon>Pezizomycotina</taxon>
        <taxon>Sordariomycetes</taxon>
        <taxon>Sordariomycetidae</taxon>
        <taxon>Sordariales</taxon>
        <taxon>Schizotheciaceae</taxon>
        <taxon>Echria</taxon>
    </lineage>
</organism>
<dbReference type="InterPro" id="IPR015421">
    <property type="entry name" value="PyrdxlP-dep_Trfase_major"/>
</dbReference>
<sequence length="473" mass="52222">MDLKAMIQTLREGKQLDFPSADADTLEYARSLDAQDELAPFRSKFNIPTKRSLQKSSLDADKSDPSDTPEDDKSIYFVGNSLGAQPKTIRAHLDAYLETWSSIGVNGHFTTLRNSPLTSWQDMAEDCARLSAHLVGAQPSEIAIMNTLTVNLHLLMASFYRPTEERYKIIIETRPFPSDWYAVQSQIAMHNLPTSSLIEISPDPTTNLLSTSTILSTIDAHASTTALLLLPGIQYYTGQLLDMKLITAHARARGITVGWDLAHAVGNVPLSLHDWDVDFAVWCNYKYVNAGPGAIAGAFVHARHGGVGADGTPEVGRLAGWYGVDKKFRFAMGREFRSIEGAGGWQVSNPSAVDLAGLKAALGVFAEVEGGMEALRGKAMVVTRFLEWLLLRVKDEVGGFRIITPPDVRERGSQLSLFILGDRLDRVSRILEERGVVCDVRKPSVIRVAPVPLYCRFEDVWRFVQIFKEALTA</sequence>